<dbReference type="Gramene" id="PGSC0003DMT400090452">
    <property type="protein sequence ID" value="PGSC0003DMT400090452"/>
    <property type="gene ID" value="PGSC0003DMG400040023"/>
</dbReference>
<evidence type="ECO:0000313" key="4">
    <source>
        <dbReference type="Proteomes" id="UP000011115"/>
    </source>
</evidence>
<keyword evidence="4" id="KW-1185">Reference proteome</keyword>
<reference evidence="4" key="1">
    <citation type="journal article" date="2011" name="Nature">
        <title>Genome sequence and analysis of the tuber crop potato.</title>
        <authorList>
            <consortium name="The Potato Genome Sequencing Consortium"/>
        </authorList>
    </citation>
    <scope>NUCLEOTIDE SEQUENCE [LARGE SCALE GENOMIC DNA]</scope>
    <source>
        <strain evidence="4">cv. DM1-3 516 R44</strain>
    </source>
</reference>
<protein>
    <recommendedName>
        <fullName evidence="2">Putative plant transposon protein domain-containing protein</fullName>
    </recommendedName>
</protein>
<evidence type="ECO:0000259" key="2">
    <source>
        <dbReference type="Pfam" id="PF20167"/>
    </source>
</evidence>
<evidence type="ECO:0000313" key="3">
    <source>
        <dbReference type="EnsemblPlants" id="PGSC0003DMT400090452"/>
    </source>
</evidence>
<evidence type="ECO:0000256" key="1">
    <source>
        <dbReference type="SAM" id="MobiDB-lite"/>
    </source>
</evidence>
<dbReference type="Proteomes" id="UP000011115">
    <property type="component" value="Unassembled WGS sequence"/>
</dbReference>
<dbReference type="AlphaFoldDB" id="M1DKF1"/>
<accession>M1DKF1</accession>
<name>M1DKF1_SOLTU</name>
<feature type="region of interest" description="Disordered" evidence="1">
    <location>
        <begin position="261"/>
        <end position="305"/>
    </location>
</feature>
<feature type="compositionally biased region" description="Acidic residues" evidence="1">
    <location>
        <begin position="280"/>
        <end position="299"/>
    </location>
</feature>
<dbReference type="PaxDb" id="4113-PGSC0003DMT400090452"/>
<dbReference type="InterPro" id="IPR046796">
    <property type="entry name" value="Transposase_32_dom"/>
</dbReference>
<reference evidence="3" key="2">
    <citation type="submission" date="2015-06" db="UniProtKB">
        <authorList>
            <consortium name="EnsemblPlants"/>
        </authorList>
    </citation>
    <scope>IDENTIFICATION</scope>
    <source>
        <strain evidence="3">DM1-3 516 R44</strain>
    </source>
</reference>
<organism evidence="3 4">
    <name type="scientific">Solanum tuberosum</name>
    <name type="common">Potato</name>
    <dbReference type="NCBI Taxonomy" id="4113"/>
    <lineage>
        <taxon>Eukaryota</taxon>
        <taxon>Viridiplantae</taxon>
        <taxon>Streptophyta</taxon>
        <taxon>Embryophyta</taxon>
        <taxon>Tracheophyta</taxon>
        <taxon>Spermatophyta</taxon>
        <taxon>Magnoliopsida</taxon>
        <taxon>eudicotyledons</taxon>
        <taxon>Gunneridae</taxon>
        <taxon>Pentapetalae</taxon>
        <taxon>asterids</taxon>
        <taxon>lamiids</taxon>
        <taxon>Solanales</taxon>
        <taxon>Solanaceae</taxon>
        <taxon>Solanoideae</taxon>
        <taxon>Solaneae</taxon>
        <taxon>Solanum</taxon>
    </lineage>
</organism>
<feature type="domain" description="Putative plant transposon protein" evidence="2">
    <location>
        <begin position="53"/>
        <end position="169"/>
    </location>
</feature>
<proteinExistence type="predicted"/>
<dbReference type="EnsemblPlants" id="PGSC0003DMT400090452">
    <property type="protein sequence ID" value="PGSC0003DMT400090452"/>
    <property type="gene ID" value="PGSC0003DMG400040023"/>
</dbReference>
<sequence length="305" mass="34361">MDVGTGPRYPNELIIKLKAIKGTLRKQGGSPQDSECSNWINEDTDPLVLIRLNIRPPYQAIRQTLCGPQFMAKWTKHSGKRYHQSLPYAHMLRETRVWLKVVMNFLIPGLHFTDITHDRVCLVYALITGTKMNNGAIVKSDMRKARVHKGHMYTLGGLITKMCRVVGVPEENLDCMAPLYPTLVDITRTKGLDTEFGPTLTTFEHHRRDELIMARLYGLEILRHQNGCWASTNVQLGEVEKCYPLNDHAKALLGIGPEFREPIDNDIPTDGEHVRTSSDVESDSEEEIDPAQAGDEADGVDAMKD</sequence>
<dbReference type="InParanoid" id="M1DKF1"/>
<dbReference type="HOGENOM" id="CLU_043094_0_0_1"/>
<dbReference type="Pfam" id="PF20167">
    <property type="entry name" value="Transposase_32"/>
    <property type="match status" value="1"/>
</dbReference>